<protein>
    <submittedName>
        <fullName evidence="2">DUF3558 domain-containing protein</fullName>
    </submittedName>
</protein>
<dbReference type="InterPro" id="IPR024520">
    <property type="entry name" value="DUF3558"/>
</dbReference>
<feature type="compositionally biased region" description="Polar residues" evidence="1">
    <location>
        <begin position="37"/>
        <end position="56"/>
    </location>
</feature>
<dbReference type="RefSeq" id="WP_150068242.1">
    <property type="nucleotide sequence ID" value="NZ_VWPH01000008.1"/>
</dbReference>
<evidence type="ECO:0000256" key="1">
    <source>
        <dbReference type="SAM" id="MobiDB-lite"/>
    </source>
</evidence>
<gene>
    <name evidence="2" type="ORF">F1721_18910</name>
</gene>
<keyword evidence="3" id="KW-1185">Reference proteome</keyword>
<name>A0A5M7BRT0_SACHI</name>
<dbReference type="Proteomes" id="UP000323946">
    <property type="component" value="Unassembled WGS sequence"/>
</dbReference>
<feature type="compositionally biased region" description="Basic and acidic residues" evidence="1">
    <location>
        <begin position="80"/>
        <end position="92"/>
    </location>
</feature>
<reference evidence="2 3" key="1">
    <citation type="submission" date="2019-09" db="EMBL/GenBank/DDBJ databases">
        <title>Draft genome sequence of the thermophilic Saccharopolyspora hirsuta VKM Ac-666T.</title>
        <authorList>
            <person name="Lobastova T.G."/>
            <person name="Fokina V."/>
            <person name="Bragin E.Y."/>
            <person name="Shtratnikova V.Y."/>
            <person name="Starodumova I.P."/>
            <person name="Tarlachkov S.V."/>
            <person name="Donova M.V."/>
        </authorList>
    </citation>
    <scope>NUCLEOTIDE SEQUENCE [LARGE SCALE GENOMIC DNA]</scope>
    <source>
        <strain evidence="2 3">VKM Ac-666</strain>
    </source>
</reference>
<feature type="region of interest" description="Disordered" evidence="1">
    <location>
        <begin position="32"/>
        <end position="59"/>
    </location>
</feature>
<evidence type="ECO:0000313" key="3">
    <source>
        <dbReference type="Proteomes" id="UP000323946"/>
    </source>
</evidence>
<dbReference type="OrthoDB" id="5187935at2"/>
<proteinExistence type="predicted"/>
<feature type="region of interest" description="Disordered" evidence="1">
    <location>
        <begin position="80"/>
        <end position="100"/>
    </location>
</feature>
<dbReference type="AlphaFoldDB" id="A0A5M7BRT0"/>
<evidence type="ECO:0000313" key="2">
    <source>
        <dbReference type="EMBL" id="KAA5832103.1"/>
    </source>
</evidence>
<dbReference type="EMBL" id="VWPH01000008">
    <property type="protein sequence ID" value="KAA5832103.1"/>
    <property type="molecule type" value="Genomic_DNA"/>
</dbReference>
<comment type="caution">
    <text evidence="2">The sequence shown here is derived from an EMBL/GenBank/DDBJ whole genome shotgun (WGS) entry which is preliminary data.</text>
</comment>
<dbReference type="Pfam" id="PF12079">
    <property type="entry name" value="DUF3558"/>
    <property type="match status" value="1"/>
</dbReference>
<sequence length="194" mass="19890">MVCEGENLRKGLAASAVLASVLLAGCSGGSGEPVPTGTGTPQEQVTSEAPATQSARTAPAKSLEIGDRCAIISEAQVKELGADQAPRERESNGKPGCSYGRGTAGVDATVFVAVDKSSTMQKYAESATKEPEKSEIAGYPAVQVSLVETNCTLVLDVSDQGSLFVNTVVSSADPNPCELSKRFAEAALQNLPNA</sequence>
<organism evidence="2 3">
    <name type="scientific">Saccharopolyspora hirsuta</name>
    <dbReference type="NCBI Taxonomy" id="1837"/>
    <lineage>
        <taxon>Bacteria</taxon>
        <taxon>Bacillati</taxon>
        <taxon>Actinomycetota</taxon>
        <taxon>Actinomycetes</taxon>
        <taxon>Pseudonocardiales</taxon>
        <taxon>Pseudonocardiaceae</taxon>
        <taxon>Saccharopolyspora</taxon>
    </lineage>
</organism>
<accession>A0A5M7BRT0</accession>